<evidence type="ECO:0000256" key="1">
    <source>
        <dbReference type="ARBA" id="ARBA00022801"/>
    </source>
</evidence>
<dbReference type="InterPro" id="IPR051540">
    <property type="entry name" value="S-2-haloacid_dehalogenase"/>
</dbReference>
<dbReference type="PRINTS" id="PR00413">
    <property type="entry name" value="HADHALOGNASE"/>
</dbReference>
<sequence>MKTTILFDLDGTLLPMDQEFFMKAYFDALGKKCVSLSLDAQAMTGAIWAATKAMMKNDGSMTNETRCWNVLGGIMGDAIAGKKELLTSFYEHEFCKIGDFVTPDPRAKQCVTRLKEKGYTLVLATTPLFPRVATLERIRWAGLSPDDFSLISTYEDFSFTKPNPEYYREVLKKCNKQPDECLLVGNDTVEDMAAAKAGISLFFLTEHLINQNNTDLSAFAHGDFDALCAFVESLPDVN</sequence>
<dbReference type="GO" id="GO:0016787">
    <property type="term" value="F:hydrolase activity"/>
    <property type="evidence" value="ECO:0007669"/>
    <property type="project" value="UniProtKB-KW"/>
</dbReference>
<keyword evidence="1 2" id="KW-0378">Hydrolase</keyword>
<dbReference type="RefSeq" id="WP_204444728.1">
    <property type="nucleotide sequence ID" value="NZ_JACJKY010000004.1"/>
</dbReference>
<dbReference type="Proteomes" id="UP000774750">
    <property type="component" value="Unassembled WGS sequence"/>
</dbReference>
<reference evidence="2" key="1">
    <citation type="submission" date="2020-08" db="EMBL/GenBank/DDBJ databases">
        <authorList>
            <person name="Cejkova D."/>
            <person name="Kubasova T."/>
            <person name="Jahodarova E."/>
            <person name="Rychlik I."/>
        </authorList>
    </citation>
    <scope>NUCLEOTIDE SEQUENCE</scope>
    <source>
        <strain evidence="2">An559</strain>
    </source>
</reference>
<comment type="caution">
    <text evidence="2">The sequence shown here is derived from an EMBL/GenBank/DDBJ whole genome shotgun (WGS) entry which is preliminary data.</text>
</comment>
<evidence type="ECO:0000313" key="3">
    <source>
        <dbReference type="Proteomes" id="UP000774750"/>
    </source>
</evidence>
<dbReference type="InterPro" id="IPR023214">
    <property type="entry name" value="HAD_sf"/>
</dbReference>
<proteinExistence type="predicted"/>
<dbReference type="PANTHER" id="PTHR43316">
    <property type="entry name" value="HYDROLASE, HALOACID DELAHOGENASE-RELATED"/>
    <property type="match status" value="1"/>
</dbReference>
<dbReference type="SUPFAM" id="SSF56784">
    <property type="entry name" value="HAD-like"/>
    <property type="match status" value="1"/>
</dbReference>
<dbReference type="AlphaFoldDB" id="A0A939BE48"/>
<dbReference type="Pfam" id="PF00702">
    <property type="entry name" value="Hydrolase"/>
    <property type="match status" value="1"/>
</dbReference>
<name>A0A939BE48_9FIRM</name>
<dbReference type="Gene3D" id="3.40.50.1000">
    <property type="entry name" value="HAD superfamily/HAD-like"/>
    <property type="match status" value="1"/>
</dbReference>
<gene>
    <name evidence="2" type="ORF">H6A12_03315</name>
</gene>
<reference evidence="2" key="2">
    <citation type="journal article" date="2021" name="Sci. Rep.">
        <title>The distribution of antibiotic resistance genes in chicken gut microbiota commensals.</title>
        <authorList>
            <person name="Juricova H."/>
            <person name="Matiasovicova J."/>
            <person name="Kubasova T."/>
            <person name="Cejkova D."/>
            <person name="Rychlik I."/>
        </authorList>
    </citation>
    <scope>NUCLEOTIDE SEQUENCE</scope>
    <source>
        <strain evidence="2">An559</strain>
    </source>
</reference>
<keyword evidence="3" id="KW-1185">Reference proteome</keyword>
<accession>A0A939BE48</accession>
<protein>
    <submittedName>
        <fullName evidence="2">HAD family hydrolase</fullName>
    </submittedName>
</protein>
<dbReference type="SFLD" id="SFLDS00003">
    <property type="entry name" value="Haloacid_Dehalogenase"/>
    <property type="match status" value="1"/>
</dbReference>
<organism evidence="2 3">
    <name type="scientific">Merdimmobilis hominis</name>
    <dbReference type="NCBI Taxonomy" id="2897707"/>
    <lineage>
        <taxon>Bacteria</taxon>
        <taxon>Bacillati</taxon>
        <taxon>Bacillota</taxon>
        <taxon>Clostridia</taxon>
        <taxon>Eubacteriales</taxon>
        <taxon>Oscillospiraceae</taxon>
        <taxon>Merdimmobilis</taxon>
    </lineage>
</organism>
<dbReference type="NCBIfam" id="TIGR01549">
    <property type="entry name" value="HAD-SF-IA-v1"/>
    <property type="match status" value="1"/>
</dbReference>
<dbReference type="SFLD" id="SFLDG01129">
    <property type="entry name" value="C1.5:_HAD__Beta-PGM__Phosphata"/>
    <property type="match status" value="1"/>
</dbReference>
<evidence type="ECO:0000313" key="2">
    <source>
        <dbReference type="EMBL" id="MBM6920188.1"/>
    </source>
</evidence>
<dbReference type="EMBL" id="JACJKY010000004">
    <property type="protein sequence ID" value="MBM6920188.1"/>
    <property type="molecule type" value="Genomic_DNA"/>
</dbReference>
<dbReference type="PANTHER" id="PTHR43316:SF3">
    <property type="entry name" value="HALOACID DEHALOGENASE, TYPE II (AFU_ORTHOLOGUE AFUA_2G07750)-RELATED"/>
    <property type="match status" value="1"/>
</dbReference>
<dbReference type="InterPro" id="IPR036412">
    <property type="entry name" value="HAD-like_sf"/>
</dbReference>
<dbReference type="InterPro" id="IPR006439">
    <property type="entry name" value="HAD-SF_hydro_IA"/>
</dbReference>